<dbReference type="CDD" id="cd01115">
    <property type="entry name" value="SLC13_permease"/>
    <property type="match status" value="1"/>
</dbReference>
<gene>
    <name evidence="6" type="ORF">SAMN04488029_1780</name>
</gene>
<organism evidence="6 7">
    <name type="scientific">Reichenbachiella faecimaris</name>
    <dbReference type="NCBI Taxonomy" id="692418"/>
    <lineage>
        <taxon>Bacteria</taxon>
        <taxon>Pseudomonadati</taxon>
        <taxon>Bacteroidota</taxon>
        <taxon>Cytophagia</taxon>
        <taxon>Cytophagales</taxon>
        <taxon>Reichenbachiellaceae</taxon>
        <taxon>Reichenbachiella</taxon>
    </lineage>
</organism>
<reference evidence="6 7" key="1">
    <citation type="submission" date="2017-04" db="EMBL/GenBank/DDBJ databases">
        <authorList>
            <person name="Afonso C.L."/>
            <person name="Miller P.J."/>
            <person name="Scott M.A."/>
            <person name="Spackman E."/>
            <person name="Goraichik I."/>
            <person name="Dimitrov K.M."/>
            <person name="Suarez D.L."/>
            <person name="Swayne D.E."/>
        </authorList>
    </citation>
    <scope>NUCLEOTIDE SEQUENCE [LARGE SCALE GENOMIC DNA]</scope>
    <source>
        <strain evidence="6 7">DSM 26133</strain>
    </source>
</reference>
<dbReference type="OrthoDB" id="9766267at2"/>
<evidence type="ECO:0000313" key="7">
    <source>
        <dbReference type="Proteomes" id="UP000192472"/>
    </source>
</evidence>
<name>A0A1W2GBF3_REIFA</name>
<evidence type="ECO:0000256" key="2">
    <source>
        <dbReference type="ARBA" id="ARBA00022692"/>
    </source>
</evidence>
<feature type="transmembrane region" description="Helical" evidence="5">
    <location>
        <begin position="7"/>
        <end position="26"/>
    </location>
</feature>
<evidence type="ECO:0000313" key="6">
    <source>
        <dbReference type="EMBL" id="SMD33987.1"/>
    </source>
</evidence>
<feature type="transmembrane region" description="Helical" evidence="5">
    <location>
        <begin position="404"/>
        <end position="424"/>
    </location>
</feature>
<dbReference type="EMBL" id="FWYF01000002">
    <property type="protein sequence ID" value="SMD33987.1"/>
    <property type="molecule type" value="Genomic_DNA"/>
</dbReference>
<keyword evidence="4 5" id="KW-0472">Membrane</keyword>
<accession>A0A1W2GBF3</accession>
<dbReference type="RefSeq" id="WP_084372396.1">
    <property type="nucleotide sequence ID" value="NZ_FWYF01000002.1"/>
</dbReference>
<keyword evidence="3 5" id="KW-1133">Transmembrane helix</keyword>
<dbReference type="Pfam" id="PF00939">
    <property type="entry name" value="Na_sulph_symp"/>
    <property type="match status" value="1"/>
</dbReference>
<sequence length="479" mass="51809">MRLDRKLIGKTLGPASFIILFFFLPLDGLSEEGRAVLATTAWVGIWWMTEAIPIEATALLPMVLFPLTGAVDMRSTTFPYAHPLIFLFLGGFMIAIAIEKWNLHKRIALNIISLLGSNPSQLILGFMIATGFLSMWISNTATTLMMIPIGLSVIANLDENKNFAKALPLAIAYSASIGGMATLIGTPPNIVFAGIVKDTFGVEVNFMEWMIIGLPFSILMIGITWLVITKYAFKISPDMNLSNAGINERLAELGKMSAEEKRVLAVFSFTAICWMSRTYLLNPILPGLNDTTIGVFGGLCLFLIPNTEGGKLLNWQLMSKVPWGILVLYGGGLSIANAVAKTDLAAWIGALLNTWGNLELVLLISLIVAAVNFMTEITSNIATASMVLPILAALAISIDTHPYYLMVGAILAASCAFMLPVATAPNAIAFSAGTVKMKDMIKVGILLNILSILLITLIVYVIMPIVWTLDISLFLSSLK</sequence>
<feature type="transmembrane region" description="Helical" evidence="5">
    <location>
        <begin position="292"/>
        <end position="309"/>
    </location>
</feature>
<keyword evidence="7" id="KW-1185">Reference proteome</keyword>
<evidence type="ECO:0000256" key="1">
    <source>
        <dbReference type="ARBA" id="ARBA00004141"/>
    </source>
</evidence>
<comment type="subcellular location">
    <subcellularLocation>
        <location evidence="1">Membrane</location>
        <topology evidence="1">Multi-pass membrane protein</topology>
    </subcellularLocation>
</comment>
<dbReference type="NCBIfam" id="TIGR00785">
    <property type="entry name" value="dass"/>
    <property type="match status" value="1"/>
</dbReference>
<keyword evidence="2 5" id="KW-0812">Transmembrane</keyword>
<protein>
    <submittedName>
        <fullName evidence="6">Solute carrier family 13 (Sodium-dependent dicarboxylate transporter), member 2/3/5</fullName>
    </submittedName>
</protein>
<evidence type="ECO:0000256" key="4">
    <source>
        <dbReference type="ARBA" id="ARBA00023136"/>
    </source>
</evidence>
<feature type="transmembrane region" description="Helical" evidence="5">
    <location>
        <begin position="263"/>
        <end position="280"/>
    </location>
</feature>
<feature type="transmembrane region" description="Helical" evidence="5">
    <location>
        <begin position="346"/>
        <end position="369"/>
    </location>
</feature>
<dbReference type="PANTHER" id="PTHR10283">
    <property type="entry name" value="SOLUTE CARRIER FAMILY 13 MEMBER"/>
    <property type="match status" value="1"/>
</dbReference>
<evidence type="ECO:0000256" key="3">
    <source>
        <dbReference type="ARBA" id="ARBA00022989"/>
    </source>
</evidence>
<feature type="transmembrane region" description="Helical" evidence="5">
    <location>
        <begin position="166"/>
        <end position="186"/>
    </location>
</feature>
<dbReference type="InterPro" id="IPR001898">
    <property type="entry name" value="SLC13A/DASS"/>
</dbReference>
<evidence type="ECO:0000256" key="5">
    <source>
        <dbReference type="SAM" id="Phobius"/>
    </source>
</evidence>
<feature type="transmembrane region" description="Helical" evidence="5">
    <location>
        <begin position="381"/>
        <end position="398"/>
    </location>
</feature>
<dbReference type="STRING" id="692418.SAMN04488029_1780"/>
<dbReference type="AlphaFoldDB" id="A0A1W2GBF3"/>
<feature type="transmembrane region" description="Helical" evidence="5">
    <location>
        <begin position="445"/>
        <end position="469"/>
    </location>
</feature>
<feature type="transmembrane region" description="Helical" evidence="5">
    <location>
        <begin position="321"/>
        <end position="340"/>
    </location>
</feature>
<feature type="transmembrane region" description="Helical" evidence="5">
    <location>
        <begin position="80"/>
        <end position="98"/>
    </location>
</feature>
<feature type="transmembrane region" description="Helical" evidence="5">
    <location>
        <begin position="135"/>
        <end position="154"/>
    </location>
</feature>
<dbReference type="Proteomes" id="UP000192472">
    <property type="component" value="Unassembled WGS sequence"/>
</dbReference>
<proteinExistence type="predicted"/>
<feature type="transmembrane region" description="Helical" evidence="5">
    <location>
        <begin position="206"/>
        <end position="228"/>
    </location>
</feature>
<dbReference type="GO" id="GO:1905039">
    <property type="term" value="P:carboxylic acid transmembrane transport"/>
    <property type="evidence" value="ECO:0007669"/>
    <property type="project" value="UniProtKB-ARBA"/>
</dbReference>
<dbReference type="GO" id="GO:0008514">
    <property type="term" value="F:organic anion transmembrane transporter activity"/>
    <property type="evidence" value="ECO:0007669"/>
    <property type="project" value="UniProtKB-ARBA"/>
</dbReference>
<dbReference type="GO" id="GO:0005886">
    <property type="term" value="C:plasma membrane"/>
    <property type="evidence" value="ECO:0007669"/>
    <property type="project" value="TreeGrafter"/>
</dbReference>
<dbReference type="PANTHER" id="PTHR10283:SF82">
    <property type="entry name" value="SOLUTE CARRIER FAMILY 13 MEMBER 2"/>
    <property type="match status" value="1"/>
</dbReference>